<reference evidence="2 3" key="1">
    <citation type="journal article" date="2016" name="Genome Biol. Evol.">
        <title>Gene Family Evolution Reflects Adaptation to Soil Environmental Stressors in the Genome of the Collembolan Orchesella cincta.</title>
        <authorList>
            <person name="Faddeeva-Vakhrusheva A."/>
            <person name="Derks M.F."/>
            <person name="Anvar S.Y."/>
            <person name="Agamennone V."/>
            <person name="Suring W."/>
            <person name="Smit S."/>
            <person name="van Straalen N.M."/>
            <person name="Roelofs D."/>
        </authorList>
    </citation>
    <scope>NUCLEOTIDE SEQUENCE [LARGE SCALE GENOMIC DNA]</scope>
    <source>
        <tissue evidence="2">Mixed pool</tissue>
    </source>
</reference>
<evidence type="ECO:0000313" key="2">
    <source>
        <dbReference type="EMBL" id="ODN01307.1"/>
    </source>
</evidence>
<evidence type="ECO:0000256" key="1">
    <source>
        <dbReference type="SAM" id="MobiDB-lite"/>
    </source>
</evidence>
<dbReference type="AlphaFoldDB" id="A0A1D2N7U4"/>
<proteinExistence type="predicted"/>
<sequence length="126" mass="14359">QQHQTAEDSTVPLLPSRVIPKGFETIYHLKSQLTEPDVKQERTTQVRGVFEEVLKLRHTFPHLPHVSLQLNSFHELDKSIYFISSDSTFGHQMGIENHPTVISLPTPKSESKCAVSSQKKRKNETV</sequence>
<evidence type="ECO:0000313" key="3">
    <source>
        <dbReference type="Proteomes" id="UP000094527"/>
    </source>
</evidence>
<feature type="non-terminal residue" evidence="2">
    <location>
        <position position="1"/>
    </location>
</feature>
<organism evidence="2 3">
    <name type="scientific">Orchesella cincta</name>
    <name type="common">Springtail</name>
    <name type="synonym">Podura cincta</name>
    <dbReference type="NCBI Taxonomy" id="48709"/>
    <lineage>
        <taxon>Eukaryota</taxon>
        <taxon>Metazoa</taxon>
        <taxon>Ecdysozoa</taxon>
        <taxon>Arthropoda</taxon>
        <taxon>Hexapoda</taxon>
        <taxon>Collembola</taxon>
        <taxon>Entomobryomorpha</taxon>
        <taxon>Entomobryoidea</taxon>
        <taxon>Orchesellidae</taxon>
        <taxon>Orchesellinae</taxon>
        <taxon>Orchesella</taxon>
    </lineage>
</organism>
<keyword evidence="3" id="KW-1185">Reference proteome</keyword>
<feature type="region of interest" description="Disordered" evidence="1">
    <location>
        <begin position="100"/>
        <end position="126"/>
    </location>
</feature>
<accession>A0A1D2N7U4</accession>
<gene>
    <name evidence="2" type="ORF">Ocin01_05372</name>
</gene>
<name>A0A1D2N7U4_ORCCI</name>
<dbReference type="EMBL" id="LJIJ01000161">
    <property type="protein sequence ID" value="ODN01307.1"/>
    <property type="molecule type" value="Genomic_DNA"/>
</dbReference>
<comment type="caution">
    <text evidence="2">The sequence shown here is derived from an EMBL/GenBank/DDBJ whole genome shotgun (WGS) entry which is preliminary data.</text>
</comment>
<protein>
    <submittedName>
        <fullName evidence="2">Uncharacterized protein</fullName>
    </submittedName>
</protein>
<dbReference type="Proteomes" id="UP000094527">
    <property type="component" value="Unassembled WGS sequence"/>
</dbReference>